<gene>
    <name evidence="2" type="ORF">RFULGI_LOCUS11882</name>
</gene>
<evidence type="ECO:0000313" key="3">
    <source>
        <dbReference type="Proteomes" id="UP000789396"/>
    </source>
</evidence>
<dbReference type="AlphaFoldDB" id="A0A9N9NFQ0"/>
<accession>A0A9N9NFQ0</accession>
<protein>
    <submittedName>
        <fullName evidence="2">16894_t:CDS:1</fullName>
    </submittedName>
</protein>
<evidence type="ECO:0000313" key="2">
    <source>
        <dbReference type="EMBL" id="CAG8727466.1"/>
    </source>
</evidence>
<sequence length="142" mass="16591">MKSYKKFLSNENIKIKNPATLWKRNLMYIKNHSKRYEVTKNKITQLLREATELEKEEFILLESSSSLEELSDELKRFQVIPLFGGVCILATPVEPDVIKIGVLDLEKPIFKKHPYNLVAEKFRQNLNNLVPSSDIDIEIMNR</sequence>
<reference evidence="2" key="1">
    <citation type="submission" date="2021-06" db="EMBL/GenBank/DDBJ databases">
        <authorList>
            <person name="Kallberg Y."/>
            <person name="Tangrot J."/>
            <person name="Rosling A."/>
        </authorList>
    </citation>
    <scope>NUCLEOTIDE SEQUENCE</scope>
    <source>
        <strain evidence="2">IN212</strain>
    </source>
</reference>
<keyword evidence="1" id="KW-0175">Coiled coil</keyword>
<proteinExistence type="predicted"/>
<evidence type="ECO:0000256" key="1">
    <source>
        <dbReference type="SAM" id="Coils"/>
    </source>
</evidence>
<dbReference type="Proteomes" id="UP000789396">
    <property type="component" value="Unassembled WGS sequence"/>
</dbReference>
<feature type="coiled-coil region" evidence="1">
    <location>
        <begin position="29"/>
        <end position="56"/>
    </location>
</feature>
<feature type="non-terminal residue" evidence="2">
    <location>
        <position position="1"/>
    </location>
</feature>
<dbReference type="OrthoDB" id="2438616at2759"/>
<name>A0A9N9NFQ0_9GLOM</name>
<dbReference type="EMBL" id="CAJVPZ010027050">
    <property type="protein sequence ID" value="CAG8727466.1"/>
    <property type="molecule type" value="Genomic_DNA"/>
</dbReference>
<organism evidence="2 3">
    <name type="scientific">Racocetra fulgida</name>
    <dbReference type="NCBI Taxonomy" id="60492"/>
    <lineage>
        <taxon>Eukaryota</taxon>
        <taxon>Fungi</taxon>
        <taxon>Fungi incertae sedis</taxon>
        <taxon>Mucoromycota</taxon>
        <taxon>Glomeromycotina</taxon>
        <taxon>Glomeromycetes</taxon>
        <taxon>Diversisporales</taxon>
        <taxon>Gigasporaceae</taxon>
        <taxon>Racocetra</taxon>
    </lineage>
</organism>
<keyword evidence="3" id="KW-1185">Reference proteome</keyword>
<comment type="caution">
    <text evidence="2">The sequence shown here is derived from an EMBL/GenBank/DDBJ whole genome shotgun (WGS) entry which is preliminary data.</text>
</comment>